<gene>
    <name evidence="2" type="ORF">SAMN05192574_105280</name>
</gene>
<evidence type="ECO:0000313" key="3">
    <source>
        <dbReference type="Proteomes" id="UP000198942"/>
    </source>
</evidence>
<evidence type="ECO:0000256" key="1">
    <source>
        <dbReference type="SAM" id="Phobius"/>
    </source>
</evidence>
<keyword evidence="1" id="KW-0472">Membrane</keyword>
<sequence length="130" mass="15037">MKIRIESDHDNLKEIHQLIYEADATLEIEEDYKSTPGMQLEPGLIGIISTLSPIVVTAITAWVTNRKNQRDAELEKAKLETERERISMLYDLTKTKLILEKDNTKTIEITANEFEELDKFLPPHDKNVKE</sequence>
<dbReference type="EMBL" id="FOCL01000005">
    <property type="protein sequence ID" value="SEO09453.1"/>
    <property type="molecule type" value="Genomic_DNA"/>
</dbReference>
<proteinExistence type="predicted"/>
<evidence type="ECO:0000313" key="2">
    <source>
        <dbReference type="EMBL" id="SEO09453.1"/>
    </source>
</evidence>
<name>A0A1H8LWH4_9SPHI</name>
<dbReference type="AlphaFoldDB" id="A0A1H8LWH4"/>
<reference evidence="3" key="1">
    <citation type="submission" date="2016-10" db="EMBL/GenBank/DDBJ databases">
        <authorList>
            <person name="Varghese N."/>
            <person name="Submissions S."/>
        </authorList>
    </citation>
    <scope>NUCLEOTIDE SEQUENCE [LARGE SCALE GENOMIC DNA]</scope>
    <source>
        <strain evidence="3">Gh-48</strain>
    </source>
</reference>
<dbReference type="RefSeq" id="WP_091212129.1">
    <property type="nucleotide sequence ID" value="NZ_FOCL01000005.1"/>
</dbReference>
<accession>A0A1H8LWH4</accession>
<keyword evidence="3" id="KW-1185">Reference proteome</keyword>
<keyword evidence="1" id="KW-1133">Transmembrane helix</keyword>
<dbReference type="Proteomes" id="UP000198942">
    <property type="component" value="Unassembled WGS sequence"/>
</dbReference>
<keyword evidence="1" id="KW-0812">Transmembrane</keyword>
<organism evidence="2 3">
    <name type="scientific">Mucilaginibacter gossypiicola</name>
    <dbReference type="NCBI Taxonomy" id="551995"/>
    <lineage>
        <taxon>Bacteria</taxon>
        <taxon>Pseudomonadati</taxon>
        <taxon>Bacteroidota</taxon>
        <taxon>Sphingobacteriia</taxon>
        <taxon>Sphingobacteriales</taxon>
        <taxon>Sphingobacteriaceae</taxon>
        <taxon>Mucilaginibacter</taxon>
    </lineage>
</organism>
<feature type="transmembrane region" description="Helical" evidence="1">
    <location>
        <begin position="43"/>
        <end position="63"/>
    </location>
</feature>
<dbReference type="STRING" id="551995.SAMN05192574_105280"/>
<protein>
    <submittedName>
        <fullName evidence="2">Uncharacterized protein</fullName>
    </submittedName>
</protein>